<dbReference type="EMBL" id="JAHXZJ010002609">
    <property type="protein sequence ID" value="KAH0540497.1"/>
    <property type="molecule type" value="Genomic_DNA"/>
</dbReference>
<proteinExistence type="predicted"/>
<feature type="domain" description="EGF-like" evidence="1">
    <location>
        <begin position="170"/>
        <end position="203"/>
    </location>
</feature>
<evidence type="ECO:0000313" key="2">
    <source>
        <dbReference type="EMBL" id="KAH0540497.1"/>
    </source>
</evidence>
<evidence type="ECO:0000259" key="1">
    <source>
        <dbReference type="SMART" id="SM00181"/>
    </source>
</evidence>
<reference evidence="2 3" key="1">
    <citation type="journal article" date="2021" name="J. Hered.">
        <title>A chromosome-level genome assembly of the parasitoid wasp, Cotesia glomerata (Hymenoptera: Braconidae).</title>
        <authorList>
            <person name="Pinto B.J."/>
            <person name="Weis J.J."/>
            <person name="Gamble T."/>
            <person name="Ode P.J."/>
            <person name="Paul R."/>
            <person name="Zaspel J.M."/>
        </authorList>
    </citation>
    <scope>NUCLEOTIDE SEQUENCE [LARGE SCALE GENOMIC DNA]</scope>
    <source>
        <strain evidence="2">CgM1</strain>
    </source>
</reference>
<dbReference type="PANTHER" id="PTHR39069">
    <property type="entry name" value="ECDYSONE-INDUCIBLE GENE E1, ISOFORM A"/>
    <property type="match status" value="1"/>
</dbReference>
<accession>A0AAV7HZ47</accession>
<dbReference type="AlphaFoldDB" id="A0AAV7HZ47"/>
<dbReference type="InterPro" id="IPR000742">
    <property type="entry name" value="EGF"/>
</dbReference>
<gene>
    <name evidence="2" type="ORF">KQX54_017778</name>
</gene>
<evidence type="ECO:0000313" key="3">
    <source>
        <dbReference type="Proteomes" id="UP000826195"/>
    </source>
</evidence>
<dbReference type="SMART" id="SM00181">
    <property type="entry name" value="EGF"/>
    <property type="match status" value="3"/>
</dbReference>
<dbReference type="PANTHER" id="PTHR39069:SF8">
    <property type="entry name" value="FI17111P1"/>
    <property type="match status" value="1"/>
</dbReference>
<protein>
    <recommendedName>
        <fullName evidence="1">EGF-like domain-containing protein</fullName>
    </recommendedName>
</protein>
<dbReference type="InterPro" id="IPR006149">
    <property type="entry name" value="EB_dom"/>
</dbReference>
<comment type="caution">
    <text evidence="2">The sequence shown here is derived from an EMBL/GenBank/DDBJ whole genome shotgun (WGS) entry which is preliminary data.</text>
</comment>
<feature type="domain" description="EGF-like" evidence="1">
    <location>
        <begin position="253"/>
        <end position="286"/>
    </location>
</feature>
<keyword evidence="3" id="KW-1185">Reference proteome</keyword>
<dbReference type="Proteomes" id="UP000826195">
    <property type="component" value="Unassembled WGS sequence"/>
</dbReference>
<dbReference type="Pfam" id="PF01683">
    <property type="entry name" value="EB"/>
    <property type="match status" value="1"/>
</dbReference>
<feature type="domain" description="EGF-like" evidence="1">
    <location>
        <begin position="87"/>
        <end position="121"/>
    </location>
</feature>
<sequence length="291" mass="32478">MSANYGHICDPTNEKPCGNSSLECKLTDLNNVFTCTYKVQLGQLCKVDEDCNEYISRAECSKQKKCVCKLGSIQAGKVSCFPLLGEFCEDNETCQPNNSICFDNLCQCDNGYLPNFNRICSPILLGTYCENNNDCIGIKYAECSKENYCTCKDHTVQINPSRCVATPHFICESNSQCEENKLCINYRCQCKPGFHLSPAFKCVSGHLGMNCETDNECSNLIRHSMCSAEKKCECDHFHYPIEDSVCASTINDACKNSELCTNGFTLCLDNKCHCQPNYVYNGKKCVPASKN</sequence>
<name>A0AAV7HZ47_COTGL</name>
<organism evidence="2 3">
    <name type="scientific">Cotesia glomerata</name>
    <name type="common">Lepidopteran parasitic wasp</name>
    <name type="synonym">Apanteles glomeratus</name>
    <dbReference type="NCBI Taxonomy" id="32391"/>
    <lineage>
        <taxon>Eukaryota</taxon>
        <taxon>Metazoa</taxon>
        <taxon>Ecdysozoa</taxon>
        <taxon>Arthropoda</taxon>
        <taxon>Hexapoda</taxon>
        <taxon>Insecta</taxon>
        <taxon>Pterygota</taxon>
        <taxon>Neoptera</taxon>
        <taxon>Endopterygota</taxon>
        <taxon>Hymenoptera</taxon>
        <taxon>Apocrita</taxon>
        <taxon>Ichneumonoidea</taxon>
        <taxon>Braconidae</taxon>
        <taxon>Microgastrinae</taxon>
        <taxon>Cotesia</taxon>
    </lineage>
</organism>